<name>A0A1E7EP05_9STRA</name>
<sequence>MHRVDPWTGLWGARCLGVETMVQFLLLLWWWPISEWYFWAWKYDMLAKMRCLCSGGKNEVNMRDHDPWFIPYWYEMDDWVVFWCTLLVLEPKEKFCEIKMIPGMVGGKHNVLEHYVDVSAPSPSGIVLWKSGRSKHNVCRVICEYCASDTAGVSSAPFQMRYLCSFD</sequence>
<dbReference type="AlphaFoldDB" id="A0A1E7EP05"/>
<reference evidence="2 3" key="1">
    <citation type="submission" date="2016-09" db="EMBL/GenBank/DDBJ databases">
        <title>Extensive genetic diversity and differential bi-allelic expression allows diatom success in the polar Southern Ocean.</title>
        <authorList>
            <consortium name="DOE Joint Genome Institute"/>
            <person name="Mock T."/>
            <person name="Otillar R.P."/>
            <person name="Strauss J."/>
            <person name="Dupont C."/>
            <person name="Frickenhaus S."/>
            <person name="Maumus F."/>
            <person name="Mcmullan M."/>
            <person name="Sanges R."/>
            <person name="Schmutz J."/>
            <person name="Toseland A."/>
            <person name="Valas R."/>
            <person name="Veluchamy A."/>
            <person name="Ward B.J."/>
            <person name="Allen A."/>
            <person name="Barry K."/>
            <person name="Falciatore A."/>
            <person name="Ferrante M."/>
            <person name="Fortunato A.E."/>
            <person name="Gloeckner G."/>
            <person name="Gruber A."/>
            <person name="Hipkin R."/>
            <person name="Janech M."/>
            <person name="Kroth P."/>
            <person name="Leese F."/>
            <person name="Lindquist E."/>
            <person name="Lyon B.R."/>
            <person name="Martin J."/>
            <person name="Mayer C."/>
            <person name="Parker M."/>
            <person name="Quesneville H."/>
            <person name="Raymond J."/>
            <person name="Uhlig C."/>
            <person name="Valentin K.U."/>
            <person name="Worden A.Z."/>
            <person name="Armbrust E.V."/>
            <person name="Bowler C."/>
            <person name="Green B."/>
            <person name="Moulton V."/>
            <person name="Van Oosterhout C."/>
            <person name="Grigoriev I."/>
        </authorList>
    </citation>
    <scope>NUCLEOTIDE SEQUENCE [LARGE SCALE GENOMIC DNA]</scope>
    <source>
        <strain evidence="2 3">CCMP1102</strain>
    </source>
</reference>
<accession>A0A1E7EP05</accession>
<feature type="transmembrane region" description="Helical" evidence="1">
    <location>
        <begin position="20"/>
        <end position="40"/>
    </location>
</feature>
<dbReference type="EMBL" id="KV784387">
    <property type="protein sequence ID" value="OEU07263.1"/>
    <property type="molecule type" value="Genomic_DNA"/>
</dbReference>
<keyword evidence="1" id="KW-1133">Transmembrane helix</keyword>
<evidence type="ECO:0000313" key="3">
    <source>
        <dbReference type="Proteomes" id="UP000095751"/>
    </source>
</evidence>
<gene>
    <name evidence="2" type="ORF">FRACYDRAFT_251371</name>
</gene>
<protein>
    <submittedName>
        <fullName evidence="2">Uncharacterized protein</fullName>
    </submittedName>
</protein>
<dbReference type="InParanoid" id="A0A1E7EP05"/>
<keyword evidence="1" id="KW-0812">Transmembrane</keyword>
<organism evidence="2 3">
    <name type="scientific">Fragilariopsis cylindrus CCMP1102</name>
    <dbReference type="NCBI Taxonomy" id="635003"/>
    <lineage>
        <taxon>Eukaryota</taxon>
        <taxon>Sar</taxon>
        <taxon>Stramenopiles</taxon>
        <taxon>Ochrophyta</taxon>
        <taxon>Bacillariophyta</taxon>
        <taxon>Bacillariophyceae</taxon>
        <taxon>Bacillariophycidae</taxon>
        <taxon>Bacillariales</taxon>
        <taxon>Bacillariaceae</taxon>
        <taxon>Fragilariopsis</taxon>
    </lineage>
</organism>
<evidence type="ECO:0000313" key="2">
    <source>
        <dbReference type="EMBL" id="OEU07263.1"/>
    </source>
</evidence>
<keyword evidence="1" id="KW-0472">Membrane</keyword>
<keyword evidence="3" id="KW-1185">Reference proteome</keyword>
<evidence type="ECO:0000256" key="1">
    <source>
        <dbReference type="SAM" id="Phobius"/>
    </source>
</evidence>
<proteinExistence type="predicted"/>
<dbReference type="KEGG" id="fcy:FRACYDRAFT_251371"/>
<dbReference type="Proteomes" id="UP000095751">
    <property type="component" value="Unassembled WGS sequence"/>
</dbReference>